<dbReference type="VEuPathDB" id="FungiDB:CAGL0D05852g"/>
<dbReference type="Proteomes" id="UP000054886">
    <property type="component" value="Unassembled WGS sequence"/>
</dbReference>
<dbReference type="PANTHER" id="PTHR10900:SF125">
    <property type="entry name" value="FAS1 DOMAIN-CONTAINING PROTEIN YLR001C"/>
    <property type="match status" value="1"/>
</dbReference>
<sequence length="864" mass="97338">MNIFVLIWFIGWTCAVGRNGRGQDEHDDFPFTTVVDILSQNVEFSTFLTLIQKGGYIPYLNELDNFTLWAPVNSAFVEDEQELLMGTFDIDNYIIRDCMVITSDIGNSTQFLSENVKFPFFLSRRSPESAYVNGIEIIEPDLLPNVQNATVQGISSLINNPPGFAELIDREHRKDLGIFKTLTNNLYATLESMIQNRTILMIEDMAFDDAFNEIELNYLLDRFNSTNSIGEDISRTWKEDSLRLMQAMILREMVAGSLEEEAISFDLNNKMIRVDSISNGNQVKINDTIESTKGNLLYNRGVSHIFRDFSGLNSTVEFNAEKYLHGLNKSEFVKELYFRKLQNMITSDENLTIFVSEDGNDDVTGYTKPSLLYHFAEEKIWIEREITSEGSQSSKLYDSAFCSSNKRLGGHCQKFKITKKGDDYFINDRYKITSIAPMVIKNTLIYTISDNLQLPGDLVSAIPPLYHCYKSLRFLNELNLLDLEANHNGYTIFLPCFQSWDIMELNLEYLSGNKTALNELMRNLIIDGLHYTNNDTTEFTAHNKFGDEVTVDFSKSDTSEGVINVKMDSMDGILKIESLHDVFFNQGVIHPIDQIIFPHSLNISLNDLMKSDDCSVFKLLLKSINQIGEILNNDDEYSILVPTSSSIISDGLSVNTTNLEKILKIHIIPGNYTQSLLDCNSVSKSLSGDSIYCRKASQTSRLLSFMDGQDKEVRILKMGCSSSKSNSCIFLIDKPISPDWLKIPRTRLDLPGVAVGIGVLLGSLFVVLLLGFIILMRMNSRADRLLANTPTSESSSPDDTERNPLLQQNAAHGDQYNSISATNAGNNASQNSQSFEASYSANAQRLPIKQQRSTNNTIANARFS</sequence>
<feature type="region of interest" description="Disordered" evidence="1">
    <location>
        <begin position="817"/>
        <end position="836"/>
    </location>
</feature>
<feature type="compositionally biased region" description="Polar residues" evidence="1">
    <location>
        <begin position="850"/>
        <end position="864"/>
    </location>
</feature>
<reference evidence="5 6" key="1">
    <citation type="submission" date="2015-10" db="EMBL/GenBank/DDBJ databases">
        <title>Draft genomes sequences of Candida glabrata isolates 1A, 1B, 2A, 2B, 3A and 3B.</title>
        <authorList>
            <person name="Haavelsrud O.E."/>
            <person name="Gaustad P."/>
        </authorList>
    </citation>
    <scope>NUCLEOTIDE SEQUENCE [LARGE SCALE GENOMIC DNA]</scope>
    <source>
        <strain evidence="5">910700640</strain>
    </source>
</reference>
<feature type="compositionally biased region" description="Low complexity" evidence="1">
    <location>
        <begin position="820"/>
        <end position="834"/>
    </location>
</feature>
<feature type="domain" description="FAS1" evidence="4">
    <location>
        <begin position="455"/>
        <end position="596"/>
    </location>
</feature>
<keyword evidence="2" id="KW-0812">Transmembrane</keyword>
<dbReference type="AlphaFoldDB" id="A0A0W0DV53"/>
<evidence type="ECO:0000259" key="4">
    <source>
        <dbReference type="PROSITE" id="PS50213"/>
    </source>
</evidence>
<evidence type="ECO:0000313" key="6">
    <source>
        <dbReference type="Proteomes" id="UP000054886"/>
    </source>
</evidence>
<dbReference type="VEuPathDB" id="FungiDB:B1J91_D05852g"/>
<feature type="region of interest" description="Disordered" evidence="1">
    <location>
        <begin position="845"/>
        <end position="864"/>
    </location>
</feature>
<dbReference type="VEuPathDB" id="FungiDB:GVI51_D05819"/>
<dbReference type="Gene3D" id="2.30.180.10">
    <property type="entry name" value="FAS1 domain"/>
    <property type="match status" value="3"/>
</dbReference>
<dbReference type="InterPro" id="IPR050904">
    <property type="entry name" value="Adhesion/Biosynth-related"/>
</dbReference>
<dbReference type="PROSITE" id="PS50213">
    <property type="entry name" value="FAS1"/>
    <property type="match status" value="3"/>
</dbReference>
<dbReference type="PANTHER" id="PTHR10900">
    <property type="entry name" value="PERIOSTIN-RELATED"/>
    <property type="match status" value="1"/>
</dbReference>
<dbReference type="SUPFAM" id="SSF82153">
    <property type="entry name" value="FAS1 domain"/>
    <property type="match status" value="3"/>
</dbReference>
<keyword evidence="3" id="KW-0732">Signal</keyword>
<gene>
    <name evidence="5" type="ORF">AO440_000852</name>
</gene>
<comment type="caution">
    <text evidence="5">The sequence shown here is derived from an EMBL/GenBank/DDBJ whole genome shotgun (WGS) entry which is preliminary data.</text>
</comment>
<evidence type="ECO:0000256" key="1">
    <source>
        <dbReference type="SAM" id="MobiDB-lite"/>
    </source>
</evidence>
<dbReference type="SMART" id="SM00554">
    <property type="entry name" value="FAS1"/>
    <property type="match status" value="2"/>
</dbReference>
<dbReference type="InterPro" id="IPR000782">
    <property type="entry name" value="FAS1_domain"/>
</dbReference>
<protein>
    <submittedName>
        <fullName evidence="5">FAS1 domain-containing protein</fullName>
    </submittedName>
</protein>
<keyword evidence="2" id="KW-0472">Membrane</keyword>
<evidence type="ECO:0000256" key="2">
    <source>
        <dbReference type="SAM" id="Phobius"/>
    </source>
</evidence>
<dbReference type="VEuPathDB" id="FungiDB:GWK60_D06017"/>
<evidence type="ECO:0000256" key="3">
    <source>
        <dbReference type="SAM" id="SignalP"/>
    </source>
</evidence>
<feature type="chain" id="PRO_5009807351" evidence="3">
    <location>
        <begin position="18"/>
        <end position="864"/>
    </location>
</feature>
<dbReference type="InterPro" id="IPR036378">
    <property type="entry name" value="FAS1_dom_sf"/>
</dbReference>
<evidence type="ECO:0000313" key="5">
    <source>
        <dbReference type="EMBL" id="KTB00705.1"/>
    </source>
</evidence>
<feature type="signal peptide" evidence="3">
    <location>
        <begin position="1"/>
        <end position="17"/>
    </location>
</feature>
<feature type="domain" description="FAS1" evidence="4">
    <location>
        <begin position="31"/>
        <end position="158"/>
    </location>
</feature>
<name>A0A0W0DV53_CANGB</name>
<keyword evidence="2" id="KW-1133">Transmembrane helix</keyword>
<dbReference type="EMBL" id="LLZZ01000136">
    <property type="protein sequence ID" value="KTB00705.1"/>
    <property type="molecule type" value="Genomic_DNA"/>
</dbReference>
<proteinExistence type="predicted"/>
<feature type="transmembrane region" description="Helical" evidence="2">
    <location>
        <begin position="753"/>
        <end position="775"/>
    </location>
</feature>
<dbReference type="Pfam" id="PF02469">
    <property type="entry name" value="Fasciclin"/>
    <property type="match status" value="1"/>
</dbReference>
<feature type="domain" description="FAS1" evidence="4">
    <location>
        <begin position="601"/>
        <end position="736"/>
    </location>
</feature>
<accession>A0A0W0DV53</accession>
<organism evidence="5 6">
    <name type="scientific">Candida glabrata</name>
    <name type="common">Yeast</name>
    <name type="synonym">Torulopsis glabrata</name>
    <dbReference type="NCBI Taxonomy" id="5478"/>
    <lineage>
        <taxon>Eukaryota</taxon>
        <taxon>Fungi</taxon>
        <taxon>Dikarya</taxon>
        <taxon>Ascomycota</taxon>
        <taxon>Saccharomycotina</taxon>
        <taxon>Saccharomycetes</taxon>
        <taxon>Saccharomycetales</taxon>
        <taxon>Saccharomycetaceae</taxon>
        <taxon>Nakaseomyces</taxon>
    </lineage>
</organism>